<dbReference type="AlphaFoldDB" id="A0A853CJH5"/>
<evidence type="ECO:0008006" key="3">
    <source>
        <dbReference type="Google" id="ProtNLM"/>
    </source>
</evidence>
<accession>A0A853CJH5</accession>
<dbReference type="Proteomes" id="UP000541969">
    <property type="component" value="Unassembled WGS sequence"/>
</dbReference>
<dbReference type="Gene3D" id="2.50.20.10">
    <property type="entry name" value="Lipoprotein localisation LolA/LolB/LppX"/>
    <property type="match status" value="1"/>
</dbReference>
<evidence type="ECO:0000313" key="1">
    <source>
        <dbReference type="EMBL" id="NYJ07697.1"/>
    </source>
</evidence>
<sequence>MARERYGAGRRWSLVVALVAVLAALPALIGALPASDSRVSAADLRAAVLASADVPFSGYAESAGGLALPVSDQLTSLADLFSDRTTMRVWWRSAISNRVDVVTATGETDVHRDSEGSWTWEYESNRVTRTEAAPLALPAPPDLLPPTLGRRLLSEAADDELSRIDPIRIAGRDALGLRLVPSASASSVSRVDLWADAATGLPLKIRVFAKGAGAPALDTRFLDLDLSAPSREVTAFTPPPGATFIRDPQNEVIDEANRRLRPVSLPHTLVGLDRRSIEGAPGAIILYGRGVTLLAVVPVPPRLAGSLRQAAQSSPSAVADALGIRLAAGPVGIMVVGAPGEQAYVLTGTVTLDALETAARALPELRRGG</sequence>
<comment type="caution">
    <text evidence="1">The sequence shown here is derived from an EMBL/GenBank/DDBJ whole genome shotgun (WGS) entry which is preliminary data.</text>
</comment>
<keyword evidence="2" id="KW-1185">Reference proteome</keyword>
<reference evidence="1 2" key="1">
    <citation type="submission" date="2020-07" db="EMBL/GenBank/DDBJ databases">
        <title>Sequencing the genomes of 1000 actinobacteria strains.</title>
        <authorList>
            <person name="Klenk H.-P."/>
        </authorList>
    </citation>
    <scope>NUCLEOTIDE SEQUENCE [LARGE SCALE GENOMIC DNA]</scope>
    <source>
        <strain evidence="1 2">DSM 104001</strain>
    </source>
</reference>
<protein>
    <recommendedName>
        <fullName evidence="3">Sigma E regulatory protein, MucB/RseB</fullName>
    </recommendedName>
</protein>
<gene>
    <name evidence="1" type="ORF">GGQ55_003975</name>
</gene>
<organism evidence="1 2">
    <name type="scientific">Petropleomorpha daqingensis</name>
    <dbReference type="NCBI Taxonomy" id="2026353"/>
    <lineage>
        <taxon>Bacteria</taxon>
        <taxon>Bacillati</taxon>
        <taxon>Actinomycetota</taxon>
        <taxon>Actinomycetes</taxon>
        <taxon>Geodermatophilales</taxon>
        <taxon>Geodermatophilaceae</taxon>
        <taxon>Petropleomorpha</taxon>
    </lineage>
</organism>
<proteinExistence type="predicted"/>
<name>A0A853CJH5_9ACTN</name>
<dbReference type="EMBL" id="JACBZT010000001">
    <property type="protein sequence ID" value="NYJ07697.1"/>
    <property type="molecule type" value="Genomic_DNA"/>
</dbReference>
<dbReference type="RefSeq" id="WP_366489796.1">
    <property type="nucleotide sequence ID" value="NZ_JACBZT010000001.1"/>
</dbReference>
<evidence type="ECO:0000313" key="2">
    <source>
        <dbReference type="Proteomes" id="UP000541969"/>
    </source>
</evidence>